<dbReference type="Gene3D" id="3.40.50.1110">
    <property type="entry name" value="SGNH hydrolase"/>
    <property type="match status" value="1"/>
</dbReference>
<name>A0A4Q1SGW6_9BACT</name>
<dbReference type="SUPFAM" id="SSF56784">
    <property type="entry name" value="HAD-like"/>
    <property type="match status" value="1"/>
</dbReference>
<dbReference type="InterPro" id="IPR016181">
    <property type="entry name" value="Acyl_CoA_acyltransferase"/>
</dbReference>
<dbReference type="Proteomes" id="UP000290253">
    <property type="component" value="Unassembled WGS sequence"/>
</dbReference>
<protein>
    <submittedName>
        <fullName evidence="2">HAD-IIIC family phosphatase</fullName>
    </submittedName>
</protein>
<dbReference type="InterPro" id="IPR036514">
    <property type="entry name" value="SGNH_hydro_sf"/>
</dbReference>
<dbReference type="InterPro" id="IPR023214">
    <property type="entry name" value="HAD_sf"/>
</dbReference>
<comment type="caution">
    <text evidence="2">The sequence shown here is derived from an EMBL/GenBank/DDBJ whole genome shotgun (WGS) entry which is preliminary data.</text>
</comment>
<dbReference type="NCBIfam" id="TIGR01686">
    <property type="entry name" value="FkbH"/>
    <property type="match status" value="1"/>
</dbReference>
<proteinExistence type="predicted"/>
<evidence type="ECO:0000313" key="3">
    <source>
        <dbReference type="Proteomes" id="UP000290253"/>
    </source>
</evidence>
<reference evidence="2 3" key="1">
    <citation type="journal article" date="2016" name="Int. J. Syst. Evol. Microbiol.">
        <title>Acidipila dinghuensis sp. nov., an acidobacterium isolated from forest soil.</title>
        <authorList>
            <person name="Jiang Y.W."/>
            <person name="Wang J."/>
            <person name="Chen M.H."/>
            <person name="Lv Y.Y."/>
            <person name="Qiu L.H."/>
        </authorList>
    </citation>
    <scope>NUCLEOTIDE SEQUENCE [LARGE SCALE GENOMIC DNA]</scope>
    <source>
        <strain evidence="2 3">DHOF10</strain>
    </source>
</reference>
<feature type="domain" description="BF1531-like N-terminal" evidence="1">
    <location>
        <begin position="73"/>
        <end position="264"/>
    </location>
</feature>
<gene>
    <name evidence="2" type="ORF">ESZ00_02240</name>
</gene>
<dbReference type="InterPro" id="IPR010033">
    <property type="entry name" value="HAD_SF_ppase_IIIC"/>
</dbReference>
<dbReference type="EMBL" id="SDMK01000001">
    <property type="protein sequence ID" value="RXS96791.1"/>
    <property type="molecule type" value="Genomic_DNA"/>
</dbReference>
<dbReference type="Pfam" id="PF21211">
    <property type="entry name" value="FkbH_N"/>
    <property type="match status" value="1"/>
</dbReference>
<dbReference type="SUPFAM" id="SSF55729">
    <property type="entry name" value="Acyl-CoA N-acyltransferases (Nat)"/>
    <property type="match status" value="1"/>
</dbReference>
<dbReference type="OrthoDB" id="323926at2"/>
<dbReference type="RefSeq" id="WP_129206574.1">
    <property type="nucleotide sequence ID" value="NZ_BMGU01000001.1"/>
</dbReference>
<dbReference type="Gene3D" id="3.40.50.1000">
    <property type="entry name" value="HAD superfamily/HAD-like"/>
    <property type="match status" value="1"/>
</dbReference>
<organism evidence="2 3">
    <name type="scientific">Silvibacterium dinghuense</name>
    <dbReference type="NCBI Taxonomy" id="1560006"/>
    <lineage>
        <taxon>Bacteria</taxon>
        <taxon>Pseudomonadati</taxon>
        <taxon>Acidobacteriota</taxon>
        <taxon>Terriglobia</taxon>
        <taxon>Terriglobales</taxon>
        <taxon>Acidobacteriaceae</taxon>
        <taxon>Silvibacterium</taxon>
    </lineage>
</organism>
<sequence>MKSLYTELQWLPAVPADFAARIKAAGASEQPLGRELQALANHALDLDQSIRLAKAIQKARTAGHPLDGLTPFRLAVLSNATIDFIVPALVAAAARHGIALEVIQPSYDQVAQEAFTPDSKVNSAKPDAVLFAIDYRAVPLKPVFGDAEAAAQNVQGVIAYLKSLQAAIKANSGATCIFQTFAPPAESIFGSLDRALPGSIKNQLNAINAQIGEFCLETGDVLFDVDGLAQTVGIADWHDVRMWNMGKFAFSPDLIPLYADHVARLVAALRGKSRRCLILDLDNTVWGGIIGDDGLEGIKIAQGDAVGEAHLAVQKLALDLRARGIVLAVCSKNEDEIARTPFQSHPEMLLRLNHIAVFHANWNDKATNIKAIAEELSLGIDAMVFLDDNPVERGLVRKLLPSVAVPELPEDAALYARTLTAAGYFEAVAFASEDLKRAGYYQDNARRVQLQKQVEGVDAYLASLDMTITFQPFNAPGRARIAQLINKSNQFNLTTRRYTETDVQSFEDDPSTFTLQVRLADTFGDNGMISVIICKPGSDATWEIDTWLMSCRVLGRKVENMVLAEILEHARRAGITRLTGTFLPTERNKLVIQHYAKLGFAQVSEDASGRTEWALDVAGAQPDTAPMRVISQGFTPLKENTVV</sequence>
<dbReference type="InterPro" id="IPR049369">
    <property type="entry name" value="BF1531-like_N"/>
</dbReference>
<dbReference type="GO" id="GO:0016788">
    <property type="term" value="F:hydrolase activity, acting on ester bonds"/>
    <property type="evidence" value="ECO:0007669"/>
    <property type="project" value="UniProtKB-ARBA"/>
</dbReference>
<evidence type="ECO:0000259" key="1">
    <source>
        <dbReference type="Pfam" id="PF21211"/>
    </source>
</evidence>
<dbReference type="InterPro" id="IPR010037">
    <property type="entry name" value="FkbH_domain"/>
</dbReference>
<dbReference type="NCBIfam" id="TIGR01681">
    <property type="entry name" value="HAD-SF-IIIC"/>
    <property type="match status" value="1"/>
</dbReference>
<evidence type="ECO:0000313" key="2">
    <source>
        <dbReference type="EMBL" id="RXS96791.1"/>
    </source>
</evidence>
<dbReference type="AlphaFoldDB" id="A0A4Q1SGW6"/>
<accession>A0A4Q1SGW6</accession>
<dbReference type="InterPro" id="IPR036412">
    <property type="entry name" value="HAD-like_sf"/>
</dbReference>
<keyword evidence="3" id="KW-1185">Reference proteome</keyword>